<dbReference type="OrthoDB" id="9785113at2"/>
<dbReference type="GO" id="GO:0006817">
    <property type="term" value="P:phosphate ion transport"/>
    <property type="evidence" value="ECO:0007669"/>
    <property type="project" value="UniProtKB-KW"/>
</dbReference>
<name>A0A135L1R5_9BACI</name>
<dbReference type="Pfam" id="PF00528">
    <property type="entry name" value="BPD_transp_1"/>
    <property type="match status" value="1"/>
</dbReference>
<evidence type="ECO:0000256" key="9">
    <source>
        <dbReference type="RuleBase" id="RU363032"/>
    </source>
</evidence>
<dbReference type="InterPro" id="IPR051124">
    <property type="entry name" value="Phosphate_Transport_Permease"/>
</dbReference>
<evidence type="ECO:0000256" key="5">
    <source>
        <dbReference type="ARBA" id="ARBA00022592"/>
    </source>
</evidence>
<evidence type="ECO:0000256" key="8">
    <source>
        <dbReference type="ARBA" id="ARBA00023136"/>
    </source>
</evidence>
<keyword evidence="4 10" id="KW-1003">Cell membrane</keyword>
<dbReference type="NCBIfam" id="TIGR02138">
    <property type="entry name" value="phosphate_pstC"/>
    <property type="match status" value="1"/>
</dbReference>
<organism evidence="12 13">
    <name type="scientific">Tepidibacillus decaturensis</name>
    <dbReference type="NCBI Taxonomy" id="1413211"/>
    <lineage>
        <taxon>Bacteria</taxon>
        <taxon>Bacillati</taxon>
        <taxon>Bacillota</taxon>
        <taxon>Bacilli</taxon>
        <taxon>Bacillales</taxon>
        <taxon>Bacillaceae</taxon>
        <taxon>Tepidibacillus</taxon>
    </lineage>
</organism>
<evidence type="ECO:0000256" key="4">
    <source>
        <dbReference type="ARBA" id="ARBA00022475"/>
    </source>
</evidence>
<dbReference type="SUPFAM" id="SSF161098">
    <property type="entry name" value="MetI-like"/>
    <property type="match status" value="1"/>
</dbReference>
<evidence type="ECO:0000256" key="1">
    <source>
        <dbReference type="ARBA" id="ARBA00004651"/>
    </source>
</evidence>
<evidence type="ECO:0000256" key="3">
    <source>
        <dbReference type="ARBA" id="ARBA00022448"/>
    </source>
</evidence>
<evidence type="ECO:0000256" key="7">
    <source>
        <dbReference type="ARBA" id="ARBA00022989"/>
    </source>
</evidence>
<dbReference type="PANTHER" id="PTHR30425">
    <property type="entry name" value="PHOSPHATE TRANSPORT SYSTEM PERMEASE PROTEIN PST"/>
    <property type="match status" value="1"/>
</dbReference>
<evidence type="ECO:0000256" key="2">
    <source>
        <dbReference type="ARBA" id="ARBA00007069"/>
    </source>
</evidence>
<feature type="transmembrane region" description="Helical" evidence="9">
    <location>
        <begin position="107"/>
        <end position="134"/>
    </location>
</feature>
<comment type="subcellular location">
    <subcellularLocation>
        <location evidence="1 9">Cell membrane</location>
        <topology evidence="1 9">Multi-pass membrane protein</topology>
    </subcellularLocation>
</comment>
<evidence type="ECO:0000313" key="13">
    <source>
        <dbReference type="Proteomes" id="UP000070352"/>
    </source>
</evidence>
<evidence type="ECO:0000256" key="10">
    <source>
        <dbReference type="RuleBase" id="RU363054"/>
    </source>
</evidence>
<evidence type="ECO:0000256" key="6">
    <source>
        <dbReference type="ARBA" id="ARBA00022692"/>
    </source>
</evidence>
<dbReference type="PANTHER" id="PTHR30425:SF1">
    <property type="entry name" value="PHOSPHATE TRANSPORT SYSTEM PERMEASE PROTEIN PSTC"/>
    <property type="match status" value="1"/>
</dbReference>
<comment type="similarity">
    <text evidence="2 10">Belongs to the binding-protein-dependent transport system permease family. CysTW subfamily.</text>
</comment>
<feature type="transmembrane region" description="Helical" evidence="9">
    <location>
        <begin position="68"/>
        <end position="95"/>
    </location>
</feature>
<feature type="transmembrane region" description="Helical" evidence="9">
    <location>
        <begin position="12"/>
        <end position="33"/>
    </location>
</feature>
<feature type="transmembrane region" description="Helical" evidence="9">
    <location>
        <begin position="210"/>
        <end position="230"/>
    </location>
</feature>
<evidence type="ECO:0000259" key="11">
    <source>
        <dbReference type="PROSITE" id="PS50928"/>
    </source>
</evidence>
<feature type="domain" description="ABC transmembrane type-1" evidence="11">
    <location>
        <begin position="69"/>
        <end position="295"/>
    </location>
</feature>
<dbReference type="PROSITE" id="PS50928">
    <property type="entry name" value="ABC_TM1"/>
    <property type="match status" value="1"/>
</dbReference>
<keyword evidence="13" id="KW-1185">Reference proteome</keyword>
<keyword evidence="5 10" id="KW-0592">Phosphate transport</keyword>
<dbReference type="STRING" id="1413211.U473_01775"/>
<gene>
    <name evidence="12" type="ORF">U473_01775</name>
</gene>
<comment type="function">
    <text evidence="10">Part of the binding-protein-dependent transport system for phosphate; probably responsible for the translocation of the substrate across the membrane.</text>
</comment>
<keyword evidence="7 9" id="KW-1133">Transmembrane helix</keyword>
<accession>A0A135L1R5</accession>
<dbReference type="InterPro" id="IPR035906">
    <property type="entry name" value="MetI-like_sf"/>
</dbReference>
<dbReference type="InterPro" id="IPR011864">
    <property type="entry name" value="Phosphate_PstC"/>
</dbReference>
<dbReference type="Gene3D" id="1.10.3720.10">
    <property type="entry name" value="MetI-like"/>
    <property type="match status" value="1"/>
</dbReference>
<dbReference type="AlphaFoldDB" id="A0A135L1R5"/>
<reference evidence="12 13" key="1">
    <citation type="submission" date="2016-02" db="EMBL/GenBank/DDBJ databases">
        <title>Draft Genome for Tepidibacillus decaturensis nov. sp. Strain Z9, an Anaerobic, Moderately Thermophilic and Heterotrophic Bacterium from Deep Subsurface of the Illinois Basin, USA.</title>
        <authorList>
            <person name="Dong Y."/>
            <person name="Chang J.Y."/>
            <person name="Sanford R."/>
            <person name="Fouke B.W."/>
        </authorList>
    </citation>
    <scope>NUCLEOTIDE SEQUENCE [LARGE SCALE GENOMIC DNA]</scope>
    <source>
        <strain evidence="12 13">Z9</strain>
    </source>
</reference>
<keyword evidence="3 9" id="KW-0813">Transport</keyword>
<protein>
    <recommendedName>
        <fullName evidence="10">Phosphate transport system permease protein</fullName>
    </recommendedName>
</protein>
<dbReference type="GO" id="GO:0005315">
    <property type="term" value="F:phosphate transmembrane transporter activity"/>
    <property type="evidence" value="ECO:0007669"/>
    <property type="project" value="InterPro"/>
</dbReference>
<dbReference type="CDD" id="cd06261">
    <property type="entry name" value="TM_PBP2"/>
    <property type="match status" value="1"/>
</dbReference>
<feature type="transmembrane region" description="Helical" evidence="9">
    <location>
        <begin position="154"/>
        <end position="173"/>
    </location>
</feature>
<dbReference type="GO" id="GO:0005886">
    <property type="term" value="C:plasma membrane"/>
    <property type="evidence" value="ECO:0007669"/>
    <property type="project" value="UniProtKB-SubCell"/>
</dbReference>
<keyword evidence="8 9" id="KW-0472">Membrane</keyword>
<dbReference type="Proteomes" id="UP000070352">
    <property type="component" value="Unassembled WGS sequence"/>
</dbReference>
<feature type="transmembrane region" description="Helical" evidence="9">
    <location>
        <begin position="272"/>
        <end position="295"/>
    </location>
</feature>
<comment type="caution">
    <text evidence="12">The sequence shown here is derived from an EMBL/GenBank/DDBJ whole genome shotgun (WGS) entry which is preliminary data.</text>
</comment>
<keyword evidence="6 9" id="KW-0812">Transmembrane</keyword>
<dbReference type="RefSeq" id="WP_068722776.1">
    <property type="nucleotide sequence ID" value="NZ_LSKU01000001.1"/>
</dbReference>
<evidence type="ECO:0000313" key="12">
    <source>
        <dbReference type="EMBL" id="KXG42896.1"/>
    </source>
</evidence>
<dbReference type="InterPro" id="IPR000515">
    <property type="entry name" value="MetI-like"/>
</dbReference>
<dbReference type="EMBL" id="LSKU01000001">
    <property type="protein sequence ID" value="KXG42896.1"/>
    <property type="molecule type" value="Genomic_DNA"/>
</dbReference>
<proteinExistence type="inferred from homology"/>
<sequence length="310" mass="33961">MYRLKKHHGDKLFKGIAYLFGFSVVFLLFLMIYEMYSGSKLSIAEFGWDFIFNSKWDPVEEKFGAWPFIYGTVVSSIIALLIATPISVGIGIYLVEIAPKWVRSSVGFMIELLAAIPSIVYGLWGIFILAPFIRKYIAPIFINTLGEFIPYFSGPAYGVSLFTAGVILAIMIIPTIASISKEVIATVPNTQREAALALGATKWEMIRTAVLTYARTGILGGMIIGLGRAIGETMAVTMVIGNRPSIPKSIFDPAYTMASVIANEFTEASSNLYLSALIEIGLVLFGVTLLINIIARLLVWSVSKGTQEVK</sequence>